<dbReference type="Proteomes" id="UP000501179">
    <property type="component" value="Chromosome"/>
</dbReference>
<dbReference type="AlphaFoldDB" id="A0A6G9H3K4"/>
<dbReference type="RefSeq" id="WP_167033631.1">
    <property type="nucleotide sequence ID" value="NZ_CP050177.1"/>
</dbReference>
<reference evidence="3 4" key="1">
    <citation type="submission" date="2020-03" db="EMBL/GenBank/DDBJ databases">
        <title>A novel species.</title>
        <authorList>
            <person name="Gao J."/>
        </authorList>
    </citation>
    <scope>NUCLEOTIDE SEQUENCE [LARGE SCALE GENOMIC DNA]</scope>
    <source>
        <strain evidence="3 4">QMT-12</strain>
    </source>
</reference>
<dbReference type="EMBL" id="CP050177">
    <property type="protein sequence ID" value="QIQ05118.1"/>
    <property type="molecule type" value="Genomic_DNA"/>
</dbReference>
<evidence type="ECO:0000313" key="3">
    <source>
        <dbReference type="EMBL" id="QIQ05118.1"/>
    </source>
</evidence>
<evidence type="ECO:0000259" key="2">
    <source>
        <dbReference type="Pfam" id="PF18156"/>
    </source>
</evidence>
<feature type="domain" description="pPIWI-RE three-gene island" evidence="2">
    <location>
        <begin position="26"/>
        <end position="163"/>
    </location>
</feature>
<dbReference type="Pfam" id="PF18156">
    <property type="entry name" value="pPIWI_RE_Y"/>
    <property type="match status" value="1"/>
</dbReference>
<evidence type="ECO:0000313" key="4">
    <source>
        <dbReference type="Proteomes" id="UP000501179"/>
    </source>
</evidence>
<evidence type="ECO:0000256" key="1">
    <source>
        <dbReference type="SAM" id="MobiDB-lite"/>
    </source>
</evidence>
<feature type="region of interest" description="Disordered" evidence="1">
    <location>
        <begin position="374"/>
        <end position="394"/>
    </location>
</feature>
<sequence length="394" mass="43474">MTGTPGRRRTRRTDARLDVEGGVALFAELASVIYSLTELRNLRSFTLPYPAISQFAFDRTVLRCLQLGQQPPRSIAELLEWCRHRSADSPLFGVPSDLVTPDATLVHPVGLMPTRTCLEVASYEREDGPEREALALLDELATRCGSTDRYRACRSFLQRHPMVSGGARYETGWNRNVWTRVKTLYEPVPESFLAGGYLLRCPACGLPALLGDRRVPDQGPPFSGDDTWCEGETCRSPQPFEVIHEPEKTWILRRSLRTFLALPHRVEESALAELDRAGIECTLLTDDLAAYRLSGAGPGTRILQFRNRIQPALLAAGTGRCAESLAADLTVVAVPRRFAECGQYRAAFFAALPRHVVQQVRLTHPHDIARCVRAPLAGSSPQGPTTGKADGDDA</sequence>
<gene>
    <name evidence="3" type="ORF">HA039_25115</name>
</gene>
<proteinExistence type="predicted"/>
<organism evidence="3 4">
    <name type="scientific">Streptomyces liangshanensis</name>
    <dbReference type="NCBI Taxonomy" id="2717324"/>
    <lineage>
        <taxon>Bacteria</taxon>
        <taxon>Bacillati</taxon>
        <taxon>Actinomycetota</taxon>
        <taxon>Actinomycetes</taxon>
        <taxon>Kitasatosporales</taxon>
        <taxon>Streptomycetaceae</taxon>
        <taxon>Streptomyces</taxon>
    </lineage>
</organism>
<protein>
    <recommendedName>
        <fullName evidence="2">pPIWI-RE three-gene island domain-containing protein</fullName>
    </recommendedName>
</protein>
<name>A0A6G9H3K4_9ACTN</name>
<dbReference type="KEGG" id="slia:HA039_25115"/>
<keyword evidence="4" id="KW-1185">Reference proteome</keyword>
<dbReference type="InterPro" id="IPR041191">
    <property type="entry name" value="pPIWI_RE_Y"/>
</dbReference>
<accession>A0A6G9H3K4</accession>